<evidence type="ECO:0000313" key="2">
    <source>
        <dbReference type="EMBL" id="MEU1957135.1"/>
    </source>
</evidence>
<comment type="caution">
    <text evidence="2">The sequence shown here is derived from an EMBL/GenBank/DDBJ whole genome shotgun (WGS) entry which is preliminary data.</text>
</comment>
<organism evidence="2 3">
    <name type="scientific">Nocardia rhamnosiphila</name>
    <dbReference type="NCBI Taxonomy" id="426716"/>
    <lineage>
        <taxon>Bacteria</taxon>
        <taxon>Bacillati</taxon>
        <taxon>Actinomycetota</taxon>
        <taxon>Actinomycetes</taxon>
        <taxon>Mycobacteriales</taxon>
        <taxon>Nocardiaceae</taxon>
        <taxon>Nocardia</taxon>
    </lineage>
</organism>
<dbReference type="PRINTS" id="PR00081">
    <property type="entry name" value="GDHRDH"/>
</dbReference>
<sequence>MSALTGKVGIVTAAGSGMGRAGAVRFARAGATVAVVSLEEEETRETLALVEAAGGQGLALAGDLGDESFARDIVDVTVEKFGRLDFLWNHVGYPGPAAVEDIDIGAFDRTVDLNLRTVMVTTSRAIPHLRKSTDGNVLFTSSSSGLTGSPWSPVYSMAKFGVVGLMRALAKKYGPEGLRFNAVCPGVMDTPMLRVFVARPDDERSRGADAEELSRKAAEAIPLRRLGQPEEVANAALFLLSEDASFITGVALPVDGGTVA</sequence>
<comment type="similarity">
    <text evidence="1">Belongs to the short-chain dehydrogenases/reductases (SDR) family.</text>
</comment>
<dbReference type="PROSITE" id="PS00061">
    <property type="entry name" value="ADH_SHORT"/>
    <property type="match status" value="1"/>
</dbReference>
<evidence type="ECO:0000256" key="1">
    <source>
        <dbReference type="ARBA" id="ARBA00006484"/>
    </source>
</evidence>
<evidence type="ECO:0000313" key="3">
    <source>
        <dbReference type="Proteomes" id="UP001550628"/>
    </source>
</evidence>
<dbReference type="InterPro" id="IPR020904">
    <property type="entry name" value="Sc_DH/Rdtase_CS"/>
</dbReference>
<dbReference type="SUPFAM" id="SSF51735">
    <property type="entry name" value="NAD(P)-binding Rossmann-fold domains"/>
    <property type="match status" value="1"/>
</dbReference>
<dbReference type="PANTHER" id="PTHR43975:SF2">
    <property type="entry name" value="EG:BACR7A4.14 PROTEIN-RELATED"/>
    <property type="match status" value="1"/>
</dbReference>
<dbReference type="Proteomes" id="UP001550628">
    <property type="component" value="Unassembled WGS sequence"/>
</dbReference>
<dbReference type="Pfam" id="PF13561">
    <property type="entry name" value="adh_short_C2"/>
    <property type="match status" value="1"/>
</dbReference>
<dbReference type="InterPro" id="IPR036291">
    <property type="entry name" value="NAD(P)-bd_dom_sf"/>
</dbReference>
<proteinExistence type="inferred from homology"/>
<dbReference type="InterPro" id="IPR002347">
    <property type="entry name" value="SDR_fam"/>
</dbReference>
<name>A0ABV2X1V0_9NOCA</name>
<reference evidence="2 3" key="1">
    <citation type="submission" date="2024-06" db="EMBL/GenBank/DDBJ databases">
        <title>The Natural Products Discovery Center: Release of the First 8490 Sequenced Strains for Exploring Actinobacteria Biosynthetic Diversity.</title>
        <authorList>
            <person name="Kalkreuter E."/>
            <person name="Kautsar S.A."/>
            <person name="Yang D."/>
            <person name="Bader C.D."/>
            <person name="Teijaro C.N."/>
            <person name="Fluegel L."/>
            <person name="Davis C.M."/>
            <person name="Simpson J.R."/>
            <person name="Lauterbach L."/>
            <person name="Steele A.D."/>
            <person name="Gui C."/>
            <person name="Meng S."/>
            <person name="Li G."/>
            <person name="Viehrig K."/>
            <person name="Ye F."/>
            <person name="Su P."/>
            <person name="Kiefer A.F."/>
            <person name="Nichols A."/>
            <person name="Cepeda A.J."/>
            <person name="Yan W."/>
            <person name="Fan B."/>
            <person name="Jiang Y."/>
            <person name="Adhikari A."/>
            <person name="Zheng C.-J."/>
            <person name="Schuster L."/>
            <person name="Cowan T.M."/>
            <person name="Smanski M.J."/>
            <person name="Chevrette M.G."/>
            <person name="De Carvalho L.P.S."/>
            <person name="Shen B."/>
        </authorList>
    </citation>
    <scope>NUCLEOTIDE SEQUENCE [LARGE SCALE GENOMIC DNA]</scope>
    <source>
        <strain evidence="2 3">NPDC019708</strain>
    </source>
</reference>
<gene>
    <name evidence="2" type="ORF">ABZ510_35440</name>
</gene>
<dbReference type="EMBL" id="JBEYBF010000055">
    <property type="protein sequence ID" value="MEU1957135.1"/>
    <property type="molecule type" value="Genomic_DNA"/>
</dbReference>
<protein>
    <submittedName>
        <fullName evidence="2">SDR family oxidoreductase</fullName>
    </submittedName>
</protein>
<dbReference type="CDD" id="cd05233">
    <property type="entry name" value="SDR_c"/>
    <property type="match status" value="1"/>
</dbReference>
<dbReference type="PANTHER" id="PTHR43975">
    <property type="entry name" value="ZGC:101858"/>
    <property type="match status" value="1"/>
</dbReference>
<dbReference type="RefSeq" id="WP_356959214.1">
    <property type="nucleotide sequence ID" value="NZ_JBEYBD010000025.1"/>
</dbReference>
<dbReference type="Gene3D" id="3.40.50.720">
    <property type="entry name" value="NAD(P)-binding Rossmann-like Domain"/>
    <property type="match status" value="1"/>
</dbReference>
<keyword evidence="3" id="KW-1185">Reference proteome</keyword>
<accession>A0ABV2X1V0</accession>